<dbReference type="Pfam" id="PF00103">
    <property type="entry name" value="Hormone_1"/>
    <property type="match status" value="1"/>
</dbReference>
<comment type="similarity">
    <text evidence="2 7">Belongs to the somatotropin/prolactin family.</text>
</comment>
<dbReference type="CDD" id="cd10288">
    <property type="entry name" value="prolactin_like"/>
    <property type="match status" value="1"/>
</dbReference>
<dbReference type="Proteomes" id="UP000515126">
    <property type="component" value="Chromosome 13"/>
</dbReference>
<dbReference type="PANTHER" id="PTHR11417">
    <property type="entry name" value="SOMATOTROPIN,PROLACTIN"/>
    <property type="match status" value="1"/>
</dbReference>
<proteinExistence type="inferred from homology"/>
<evidence type="ECO:0000313" key="9">
    <source>
        <dbReference type="Proteomes" id="UP000515126"/>
    </source>
</evidence>
<dbReference type="GO" id="GO:0005179">
    <property type="term" value="F:hormone activity"/>
    <property type="evidence" value="ECO:0007669"/>
    <property type="project" value="UniProtKB-KW"/>
</dbReference>
<dbReference type="SUPFAM" id="SSF47266">
    <property type="entry name" value="4-helical cytokines"/>
    <property type="match status" value="1"/>
</dbReference>
<sequence>MQLSLTQPSSWILLLLLVTSLLLWKNVASVPMCAMRNARCFMFFEDTFELAGSLSHNISIEVSELFTEFEKHYSKVPGLRDKSPMRCHTSFLPTPENKEQARHTHYEALLKSGDMILDAWESPLDDLVSELSAIKNVPDIIISKATDIKKKIDAVQKGVNSLMSTMLQNGDEEKKNLAWSRLPLLQSDNEDARIRSSYGMISCLDNDFKKVDIYLNVLKCYMLKIDNC</sequence>
<feature type="binding site" evidence="6">
    <location>
        <position position="212"/>
    </location>
    <ligand>
        <name>Zn(2+)</name>
        <dbReference type="ChEBI" id="CHEBI:29105"/>
    </ligand>
</feature>
<comment type="subcellular location">
    <subcellularLocation>
        <location evidence="1 7">Secreted</location>
    </subcellularLocation>
</comment>
<dbReference type="GO" id="GO:0031667">
    <property type="term" value="P:response to nutrient levels"/>
    <property type="evidence" value="ECO:0007669"/>
    <property type="project" value="TreeGrafter"/>
</dbReference>
<dbReference type="GeneID" id="110308149"/>
<accession>A0A6P5QQ26</accession>
<keyword evidence="7" id="KW-0372">Hormone</keyword>
<keyword evidence="6" id="KW-0862">Zinc</keyword>
<dbReference type="GO" id="GO:0046427">
    <property type="term" value="P:positive regulation of receptor signaling pathway via JAK-STAT"/>
    <property type="evidence" value="ECO:0007669"/>
    <property type="project" value="TreeGrafter"/>
</dbReference>
<dbReference type="FunFam" id="1.20.1250.10:FF:000047">
    <property type="entry name" value="Growth hormone d21"/>
    <property type="match status" value="1"/>
</dbReference>
<evidence type="ECO:0000256" key="8">
    <source>
        <dbReference type="SAM" id="SignalP"/>
    </source>
</evidence>
<gene>
    <name evidence="10" type="primary">LOC110308149</name>
</gene>
<keyword evidence="3" id="KW-0964">Secreted</keyword>
<feature type="signal peptide" evidence="8">
    <location>
        <begin position="1"/>
        <end position="29"/>
    </location>
</feature>
<keyword evidence="5" id="KW-1015">Disulfide bond</keyword>
<dbReference type="InterPro" id="IPR009079">
    <property type="entry name" value="4_helix_cytokine-like_core"/>
</dbReference>
<protein>
    <submittedName>
        <fullName evidence="10">Prolactin-2C5 isoform X1</fullName>
    </submittedName>
</protein>
<dbReference type="PANTHER" id="PTHR11417:SF39">
    <property type="entry name" value="GROWTH HORMONE D22-RELATED"/>
    <property type="match status" value="1"/>
</dbReference>
<evidence type="ECO:0000256" key="4">
    <source>
        <dbReference type="ARBA" id="ARBA00022729"/>
    </source>
</evidence>
<evidence type="ECO:0000256" key="5">
    <source>
        <dbReference type="ARBA" id="ARBA00023157"/>
    </source>
</evidence>
<dbReference type="Gene3D" id="1.20.1250.10">
    <property type="match status" value="1"/>
</dbReference>
<feature type="chain" id="PRO_5028220379" evidence="8">
    <location>
        <begin position="30"/>
        <end position="228"/>
    </location>
</feature>
<evidence type="ECO:0000313" key="10">
    <source>
        <dbReference type="RefSeq" id="XP_021036181.1"/>
    </source>
</evidence>
<dbReference type="InterPro" id="IPR001400">
    <property type="entry name" value="Somatotropin/Prolactin"/>
</dbReference>
<dbReference type="KEGG" id="mcal:110308149"/>
<dbReference type="InterPro" id="IPR018116">
    <property type="entry name" value="Somatotropin_CS"/>
</dbReference>
<reference evidence="10" key="1">
    <citation type="submission" date="2025-08" db="UniProtKB">
        <authorList>
            <consortium name="RefSeq"/>
        </authorList>
    </citation>
    <scope>IDENTIFICATION</scope>
</reference>
<name>A0A6P5QQ26_MUSCR</name>
<dbReference type="GO" id="GO:0046872">
    <property type="term" value="F:metal ion binding"/>
    <property type="evidence" value="ECO:0007669"/>
    <property type="project" value="UniProtKB-KW"/>
</dbReference>
<dbReference type="GO" id="GO:0030879">
    <property type="term" value="P:mammary gland development"/>
    <property type="evidence" value="ECO:0007669"/>
    <property type="project" value="TreeGrafter"/>
</dbReference>
<dbReference type="PROSITE" id="PS00266">
    <property type="entry name" value="SOMATOTROPIN_1"/>
    <property type="match status" value="1"/>
</dbReference>
<dbReference type="PRINTS" id="PR00836">
    <property type="entry name" value="SOMATOTROPIN"/>
</dbReference>
<evidence type="ECO:0000256" key="2">
    <source>
        <dbReference type="ARBA" id="ARBA00008474"/>
    </source>
</evidence>
<dbReference type="GO" id="GO:1903489">
    <property type="term" value="P:positive regulation of lactation"/>
    <property type="evidence" value="ECO:0007669"/>
    <property type="project" value="TreeGrafter"/>
</dbReference>
<dbReference type="PROSITE" id="PS00338">
    <property type="entry name" value="SOMATOTROPIN_2"/>
    <property type="match status" value="1"/>
</dbReference>
<evidence type="ECO:0000256" key="6">
    <source>
        <dbReference type="PIRSR" id="PIRSR601400-1"/>
    </source>
</evidence>
<evidence type="ECO:0000256" key="7">
    <source>
        <dbReference type="RuleBase" id="RU003618"/>
    </source>
</evidence>
<dbReference type="RefSeq" id="XP_021036181.1">
    <property type="nucleotide sequence ID" value="XM_021180522.2"/>
</dbReference>
<evidence type="ECO:0000256" key="3">
    <source>
        <dbReference type="ARBA" id="ARBA00022525"/>
    </source>
</evidence>
<keyword evidence="6" id="KW-0479">Metal-binding</keyword>
<keyword evidence="4 8" id="KW-0732">Signal</keyword>
<dbReference type="GO" id="GO:0008284">
    <property type="term" value="P:positive regulation of cell population proliferation"/>
    <property type="evidence" value="ECO:0007669"/>
    <property type="project" value="TreeGrafter"/>
</dbReference>
<dbReference type="AlphaFoldDB" id="A0A6P5QQ26"/>
<evidence type="ECO:0000256" key="1">
    <source>
        <dbReference type="ARBA" id="ARBA00004613"/>
    </source>
</evidence>
<dbReference type="GO" id="GO:0005148">
    <property type="term" value="F:prolactin receptor binding"/>
    <property type="evidence" value="ECO:0007669"/>
    <property type="project" value="TreeGrafter"/>
</dbReference>
<dbReference type="GO" id="GO:0005615">
    <property type="term" value="C:extracellular space"/>
    <property type="evidence" value="ECO:0007669"/>
    <property type="project" value="TreeGrafter"/>
</dbReference>
<organism evidence="9 10">
    <name type="scientific">Mus caroli</name>
    <name type="common">Ryukyu mouse</name>
    <name type="synonym">Ricefield mouse</name>
    <dbReference type="NCBI Taxonomy" id="10089"/>
    <lineage>
        <taxon>Eukaryota</taxon>
        <taxon>Metazoa</taxon>
        <taxon>Chordata</taxon>
        <taxon>Craniata</taxon>
        <taxon>Vertebrata</taxon>
        <taxon>Euteleostomi</taxon>
        <taxon>Mammalia</taxon>
        <taxon>Eutheria</taxon>
        <taxon>Euarchontoglires</taxon>
        <taxon>Glires</taxon>
        <taxon>Rodentia</taxon>
        <taxon>Myomorpha</taxon>
        <taxon>Muroidea</taxon>
        <taxon>Muridae</taxon>
        <taxon>Murinae</taxon>
        <taxon>Mus</taxon>
        <taxon>Mus</taxon>
    </lineage>
</organism>
<dbReference type="GO" id="GO:0007565">
    <property type="term" value="P:female pregnancy"/>
    <property type="evidence" value="ECO:0007669"/>
    <property type="project" value="TreeGrafter"/>
</dbReference>
<feature type="binding site" evidence="6">
    <location>
        <position position="56"/>
    </location>
    <ligand>
        <name>Zn(2+)</name>
        <dbReference type="ChEBI" id="CHEBI:29105"/>
    </ligand>
</feature>
<keyword evidence="9" id="KW-1185">Reference proteome</keyword>